<sequence>MQSRKDLGIASGDSPIRDNIPPAPQVVPRPAGLTVTDVTDQEQLNSEELHSLLDATMTKSVTQAVYSAMGVMSDTLSHSISHALMAAQRASTHIAPNPTEHITGKASGRKAAKKSRHMDEEASKTLRTDRERPVKDNVVAPQQRATYRAKSVWSWKRAKAQVESSDEYDDEDSFNLGTLFPDHSAISMLHPP</sequence>
<feature type="compositionally biased region" description="Basic and acidic residues" evidence="1">
    <location>
        <begin position="117"/>
        <end position="135"/>
    </location>
</feature>
<keyword evidence="3" id="KW-1185">Reference proteome</keyword>
<feature type="compositionally biased region" description="Basic residues" evidence="1">
    <location>
        <begin position="107"/>
        <end position="116"/>
    </location>
</feature>
<gene>
    <name evidence="2" type="ORF">PECUL_23A017580</name>
</gene>
<feature type="region of interest" description="Disordered" evidence="1">
    <location>
        <begin position="1"/>
        <end position="30"/>
    </location>
</feature>
<name>A0AAD1W1J4_PELCU</name>
<evidence type="ECO:0000313" key="2">
    <source>
        <dbReference type="EMBL" id="CAH2276845.1"/>
    </source>
</evidence>
<protein>
    <submittedName>
        <fullName evidence="2">Uncharacterized protein</fullName>
    </submittedName>
</protein>
<dbReference type="AlphaFoldDB" id="A0AAD1W1J4"/>
<evidence type="ECO:0000313" key="3">
    <source>
        <dbReference type="Proteomes" id="UP001295444"/>
    </source>
</evidence>
<organism evidence="2 3">
    <name type="scientific">Pelobates cultripes</name>
    <name type="common">Western spadefoot toad</name>
    <dbReference type="NCBI Taxonomy" id="61616"/>
    <lineage>
        <taxon>Eukaryota</taxon>
        <taxon>Metazoa</taxon>
        <taxon>Chordata</taxon>
        <taxon>Craniata</taxon>
        <taxon>Vertebrata</taxon>
        <taxon>Euteleostomi</taxon>
        <taxon>Amphibia</taxon>
        <taxon>Batrachia</taxon>
        <taxon>Anura</taxon>
        <taxon>Pelobatoidea</taxon>
        <taxon>Pelobatidae</taxon>
        <taxon>Pelobates</taxon>
    </lineage>
</organism>
<dbReference type="Proteomes" id="UP001295444">
    <property type="component" value="Chromosome 03"/>
</dbReference>
<proteinExistence type="predicted"/>
<feature type="region of interest" description="Disordered" evidence="1">
    <location>
        <begin position="96"/>
        <end position="142"/>
    </location>
</feature>
<reference evidence="2" key="1">
    <citation type="submission" date="2022-03" db="EMBL/GenBank/DDBJ databases">
        <authorList>
            <person name="Alioto T."/>
            <person name="Alioto T."/>
            <person name="Gomez Garrido J."/>
        </authorList>
    </citation>
    <scope>NUCLEOTIDE SEQUENCE</scope>
</reference>
<evidence type="ECO:0000256" key="1">
    <source>
        <dbReference type="SAM" id="MobiDB-lite"/>
    </source>
</evidence>
<accession>A0AAD1W1J4</accession>
<dbReference type="EMBL" id="OW240914">
    <property type="protein sequence ID" value="CAH2276845.1"/>
    <property type="molecule type" value="Genomic_DNA"/>
</dbReference>